<dbReference type="EMBL" id="CM017708">
    <property type="protein sequence ID" value="TYG56316.1"/>
    <property type="molecule type" value="Genomic_DNA"/>
</dbReference>
<proteinExistence type="predicted"/>
<organism evidence="2 3">
    <name type="scientific">Gossypium darwinii</name>
    <name type="common">Darwin's cotton</name>
    <name type="synonym">Gossypium barbadense var. darwinii</name>
    <dbReference type="NCBI Taxonomy" id="34276"/>
    <lineage>
        <taxon>Eukaryota</taxon>
        <taxon>Viridiplantae</taxon>
        <taxon>Streptophyta</taxon>
        <taxon>Embryophyta</taxon>
        <taxon>Tracheophyta</taxon>
        <taxon>Spermatophyta</taxon>
        <taxon>Magnoliopsida</taxon>
        <taxon>eudicotyledons</taxon>
        <taxon>Gunneridae</taxon>
        <taxon>Pentapetalae</taxon>
        <taxon>rosids</taxon>
        <taxon>malvids</taxon>
        <taxon>Malvales</taxon>
        <taxon>Malvaceae</taxon>
        <taxon>Malvoideae</taxon>
        <taxon>Gossypium</taxon>
    </lineage>
</organism>
<gene>
    <name evidence="2" type="ORF">ES288_D08G054700v1</name>
</gene>
<evidence type="ECO:0000259" key="1">
    <source>
        <dbReference type="Pfam" id="PF12776"/>
    </source>
</evidence>
<evidence type="ECO:0000313" key="3">
    <source>
        <dbReference type="Proteomes" id="UP000323506"/>
    </source>
</evidence>
<dbReference type="Pfam" id="PF12776">
    <property type="entry name" value="Myb_DNA-bind_3"/>
    <property type="match status" value="2"/>
</dbReference>
<dbReference type="PANTHER" id="PTHR46929:SF11">
    <property type="entry name" value="MYB_SANT-LIKE DNA-BINDING DOMAIN PROTEIN"/>
    <property type="match status" value="1"/>
</dbReference>
<feature type="domain" description="Myb/SANT-like" evidence="1">
    <location>
        <begin position="16"/>
        <end position="110"/>
    </location>
</feature>
<evidence type="ECO:0000313" key="2">
    <source>
        <dbReference type="EMBL" id="TYG56316.1"/>
    </source>
</evidence>
<protein>
    <recommendedName>
        <fullName evidence="1">Myb/SANT-like domain-containing protein</fullName>
    </recommendedName>
</protein>
<dbReference type="PANTHER" id="PTHR46929">
    <property type="entry name" value="EXPRESSED PROTEIN"/>
    <property type="match status" value="1"/>
</dbReference>
<accession>A0A5D2BL67</accession>
<dbReference type="Proteomes" id="UP000323506">
    <property type="component" value="Chromosome D08"/>
</dbReference>
<reference evidence="2 3" key="1">
    <citation type="submission" date="2019-06" db="EMBL/GenBank/DDBJ databases">
        <title>WGS assembly of Gossypium darwinii.</title>
        <authorList>
            <person name="Chen Z.J."/>
            <person name="Sreedasyam A."/>
            <person name="Ando A."/>
            <person name="Song Q."/>
            <person name="De L."/>
            <person name="Hulse-Kemp A."/>
            <person name="Ding M."/>
            <person name="Ye W."/>
            <person name="Kirkbride R."/>
            <person name="Jenkins J."/>
            <person name="Plott C."/>
            <person name="Lovell J."/>
            <person name="Lin Y.-M."/>
            <person name="Vaughn R."/>
            <person name="Liu B."/>
            <person name="Li W."/>
            <person name="Simpson S."/>
            <person name="Scheffler B."/>
            <person name="Saski C."/>
            <person name="Grover C."/>
            <person name="Hu G."/>
            <person name="Conover J."/>
            <person name="Carlson J."/>
            <person name="Shu S."/>
            <person name="Boston L."/>
            <person name="Williams M."/>
            <person name="Peterson D."/>
            <person name="Mcgee K."/>
            <person name="Jones D."/>
            <person name="Wendel J."/>
            <person name="Stelly D."/>
            <person name="Grimwood J."/>
            <person name="Schmutz J."/>
        </authorList>
    </citation>
    <scope>NUCLEOTIDE SEQUENCE [LARGE SCALE GENOMIC DNA]</scope>
    <source>
        <strain evidence="2">1808015.09</strain>
    </source>
</reference>
<dbReference type="AlphaFoldDB" id="A0A5D2BL67"/>
<sequence>MGIRAKSNFDRSRTIWTPEMDRYFIDLMLEQLNKGNRFDDHVFSKTAWMNMNSSFNERFKFEYEMDVLKNRHKTLRNLYKAVKNLLNQKGFNWDSTRQMVIAENKIWDEYIKVNPDVRPYRVKTIPYYDDLGIIYGDNSARKKECANKGTVEAVHEIVVVDDCISLRQEVEDTTETTLNATTNPLYSRTRTYWQPPMDRFFIDLMLEQLQNGNQIDGVFCKEAWKEMIASFNAKFGFNYDVDILKNRYKTLRRQYNVIKNLLQLDGFTWDDDRQMVIADDSVWQDYIKVCIYM</sequence>
<feature type="domain" description="Myb/SANT-like" evidence="1">
    <location>
        <begin position="192"/>
        <end position="286"/>
    </location>
</feature>
<dbReference type="InterPro" id="IPR024752">
    <property type="entry name" value="Myb/SANT-like_dom"/>
</dbReference>
<name>A0A5D2BL67_GOSDA</name>
<keyword evidence="3" id="KW-1185">Reference proteome</keyword>